<keyword evidence="2" id="KW-1185">Reference proteome</keyword>
<gene>
    <name evidence="1" type="ORF">GSCOC_T00038128001</name>
</gene>
<evidence type="ECO:0000313" key="2">
    <source>
        <dbReference type="Proteomes" id="UP000295252"/>
    </source>
</evidence>
<protein>
    <submittedName>
        <fullName evidence="1">Uncharacterized protein</fullName>
    </submittedName>
</protein>
<evidence type="ECO:0000313" key="1">
    <source>
        <dbReference type="EMBL" id="CDP13248.1"/>
    </source>
</evidence>
<name>A0A068V068_COFCA</name>
<organism evidence="1 2">
    <name type="scientific">Coffea canephora</name>
    <name type="common">Robusta coffee</name>
    <dbReference type="NCBI Taxonomy" id="49390"/>
    <lineage>
        <taxon>Eukaryota</taxon>
        <taxon>Viridiplantae</taxon>
        <taxon>Streptophyta</taxon>
        <taxon>Embryophyta</taxon>
        <taxon>Tracheophyta</taxon>
        <taxon>Spermatophyta</taxon>
        <taxon>Magnoliopsida</taxon>
        <taxon>eudicotyledons</taxon>
        <taxon>Gunneridae</taxon>
        <taxon>Pentapetalae</taxon>
        <taxon>asterids</taxon>
        <taxon>lamiids</taxon>
        <taxon>Gentianales</taxon>
        <taxon>Rubiaceae</taxon>
        <taxon>Ixoroideae</taxon>
        <taxon>Gardenieae complex</taxon>
        <taxon>Bertiereae - Coffeeae clade</taxon>
        <taxon>Coffeeae</taxon>
        <taxon>Coffea</taxon>
    </lineage>
</organism>
<reference evidence="2" key="1">
    <citation type="journal article" date="2014" name="Science">
        <title>The coffee genome provides insight into the convergent evolution of caffeine biosynthesis.</title>
        <authorList>
            <person name="Denoeud F."/>
            <person name="Carretero-Paulet L."/>
            <person name="Dereeper A."/>
            <person name="Droc G."/>
            <person name="Guyot R."/>
            <person name="Pietrella M."/>
            <person name="Zheng C."/>
            <person name="Alberti A."/>
            <person name="Anthony F."/>
            <person name="Aprea G."/>
            <person name="Aury J.M."/>
            <person name="Bento P."/>
            <person name="Bernard M."/>
            <person name="Bocs S."/>
            <person name="Campa C."/>
            <person name="Cenci A."/>
            <person name="Combes M.C."/>
            <person name="Crouzillat D."/>
            <person name="Da Silva C."/>
            <person name="Daddiego L."/>
            <person name="De Bellis F."/>
            <person name="Dussert S."/>
            <person name="Garsmeur O."/>
            <person name="Gayraud T."/>
            <person name="Guignon V."/>
            <person name="Jahn K."/>
            <person name="Jamilloux V."/>
            <person name="Joet T."/>
            <person name="Labadie K."/>
            <person name="Lan T."/>
            <person name="Leclercq J."/>
            <person name="Lepelley M."/>
            <person name="Leroy T."/>
            <person name="Li L.T."/>
            <person name="Librado P."/>
            <person name="Lopez L."/>
            <person name="Munoz A."/>
            <person name="Noel B."/>
            <person name="Pallavicini A."/>
            <person name="Perrotta G."/>
            <person name="Poncet V."/>
            <person name="Pot D."/>
            <person name="Priyono X."/>
            <person name="Rigoreau M."/>
            <person name="Rouard M."/>
            <person name="Rozas J."/>
            <person name="Tranchant-Dubreuil C."/>
            <person name="VanBuren R."/>
            <person name="Zhang Q."/>
            <person name="Andrade A.C."/>
            <person name="Argout X."/>
            <person name="Bertrand B."/>
            <person name="de Kochko A."/>
            <person name="Graziosi G."/>
            <person name="Henry R.J."/>
            <person name="Jayarama X."/>
            <person name="Ming R."/>
            <person name="Nagai C."/>
            <person name="Rounsley S."/>
            <person name="Sankoff D."/>
            <person name="Giuliano G."/>
            <person name="Albert V.A."/>
            <person name="Wincker P."/>
            <person name="Lashermes P."/>
        </authorList>
    </citation>
    <scope>NUCLEOTIDE SEQUENCE [LARGE SCALE GENOMIC DNA]</scope>
    <source>
        <strain evidence="2">cv. DH200-94</strain>
    </source>
</reference>
<dbReference type="InParanoid" id="A0A068V068"/>
<accession>A0A068V068</accession>
<dbReference type="Gramene" id="CDP13248">
    <property type="protein sequence ID" value="CDP13248"/>
    <property type="gene ID" value="GSCOC_T00038128001"/>
</dbReference>
<dbReference type="Proteomes" id="UP000295252">
    <property type="component" value="Chromosome III"/>
</dbReference>
<sequence>MVKVTTSGGWLWFPVALFPERVLVLRQYSVFRISSSKVGSWTDLMHEKRCRYIYVDSNGANGYKRNGKGNIFQVANYAQERA</sequence>
<dbReference type="AlphaFoldDB" id="A0A068V068"/>
<dbReference type="EMBL" id="HG739158">
    <property type="protein sequence ID" value="CDP13248.1"/>
    <property type="molecule type" value="Genomic_DNA"/>
</dbReference>
<proteinExistence type="predicted"/>